<dbReference type="EMBL" id="CP059491">
    <property type="protein sequence ID" value="QMT00061.1"/>
    <property type="molecule type" value="Genomic_DNA"/>
</dbReference>
<feature type="region of interest" description="Disordered" evidence="1">
    <location>
        <begin position="1"/>
        <end position="25"/>
    </location>
</feature>
<dbReference type="NCBIfam" id="TIGR03292">
    <property type="entry name" value="PhnH_redo"/>
    <property type="match status" value="1"/>
</dbReference>
<sequence>MTTTRPTTPYETAAPAPGFDDPTREAQSAFRAVLDALSHPGRRFPITGASAAPQPLGPELGALALTLLDDDCTAWLAPELSATPAVVTWLTFHTGVRVIDSPAEAQFLLSTDAESLPRLDSLAVGTDEAPHLSATVLLALPAGGSSTRFVGRGPGIETSQIIEVPSALSDFATLWNHNTTLFPRGIDIVFAAGDTVAGLPRTTRLDPQEV</sequence>
<gene>
    <name evidence="2" type="primary">phnH</name>
    <name evidence="2" type="ORF">H1R19_14030</name>
</gene>
<name>A0A7D7LS24_9ACTN</name>
<dbReference type="SUPFAM" id="SSF159709">
    <property type="entry name" value="PhnH-like"/>
    <property type="match status" value="1"/>
</dbReference>
<dbReference type="GO" id="GO:0019634">
    <property type="term" value="P:organic phosphonate metabolic process"/>
    <property type="evidence" value="ECO:0007669"/>
    <property type="project" value="InterPro"/>
</dbReference>
<protein>
    <submittedName>
        <fullName evidence="2">Phosphonate C-P lyase system protein PhnH</fullName>
    </submittedName>
</protein>
<dbReference type="Pfam" id="PF05845">
    <property type="entry name" value="PhnH"/>
    <property type="match status" value="1"/>
</dbReference>
<dbReference type="PIRSF" id="PIRSF020680">
    <property type="entry name" value="PhnH"/>
    <property type="match status" value="1"/>
</dbReference>
<proteinExistence type="predicted"/>
<dbReference type="Gene3D" id="3.40.50.11310">
    <property type="entry name" value="Bacterial phosphonate metabolism protein PhnH"/>
    <property type="match status" value="1"/>
</dbReference>
<dbReference type="InterPro" id="IPR038058">
    <property type="entry name" value="PhnH-like_sp"/>
</dbReference>
<keyword evidence="3" id="KW-1185">Reference proteome</keyword>
<evidence type="ECO:0000256" key="1">
    <source>
        <dbReference type="SAM" id="MobiDB-lite"/>
    </source>
</evidence>
<dbReference type="Proteomes" id="UP000515663">
    <property type="component" value="Chromosome"/>
</dbReference>
<dbReference type="InterPro" id="IPR008772">
    <property type="entry name" value="Phosphonate_metab_PhnH"/>
</dbReference>
<dbReference type="RefSeq" id="WP_219849345.1">
    <property type="nucleotide sequence ID" value="NZ_CP059491.1"/>
</dbReference>
<accession>A0A7D7LS24</accession>
<dbReference type="GO" id="GO:0016829">
    <property type="term" value="F:lyase activity"/>
    <property type="evidence" value="ECO:0007669"/>
    <property type="project" value="UniProtKB-KW"/>
</dbReference>
<organism evidence="2 3">
    <name type="scientific">Gordonia jinghuaiqii</name>
    <dbReference type="NCBI Taxonomy" id="2758710"/>
    <lineage>
        <taxon>Bacteria</taxon>
        <taxon>Bacillati</taxon>
        <taxon>Actinomycetota</taxon>
        <taxon>Actinomycetes</taxon>
        <taxon>Mycobacteriales</taxon>
        <taxon>Gordoniaceae</taxon>
        <taxon>Gordonia</taxon>
    </lineage>
</organism>
<reference evidence="3" key="1">
    <citation type="submission" date="2020-07" db="EMBL/GenBank/DDBJ databases">
        <title>novel species isolated from the respiratory tract of Marmot.</title>
        <authorList>
            <person name="Zhang G."/>
        </authorList>
    </citation>
    <scope>NUCLEOTIDE SEQUENCE [LARGE SCALE GENOMIC DNA]</scope>
    <source>
        <strain evidence="3">686</strain>
    </source>
</reference>
<dbReference type="AlphaFoldDB" id="A0A7D7LS24"/>
<evidence type="ECO:0000313" key="2">
    <source>
        <dbReference type="EMBL" id="QMT00061.1"/>
    </source>
</evidence>
<evidence type="ECO:0000313" key="3">
    <source>
        <dbReference type="Proteomes" id="UP000515663"/>
    </source>
</evidence>
<dbReference type="KEGG" id="gji:H1R19_14030"/>
<keyword evidence="2" id="KW-0456">Lyase</keyword>
<feature type="compositionally biased region" description="Low complexity" evidence="1">
    <location>
        <begin position="1"/>
        <end position="17"/>
    </location>
</feature>